<feature type="domain" description="B12-binding" evidence="6">
    <location>
        <begin position="4"/>
        <end position="132"/>
    </location>
</feature>
<keyword evidence="2" id="KW-0846">Cobalamin</keyword>
<evidence type="ECO:0000256" key="4">
    <source>
        <dbReference type="ARBA" id="ARBA00023235"/>
    </source>
</evidence>
<dbReference type="EMBL" id="QGSZ01000347">
    <property type="protein sequence ID" value="RQW96014.1"/>
    <property type="molecule type" value="Genomic_DNA"/>
</dbReference>
<dbReference type="Gene3D" id="3.40.50.280">
    <property type="entry name" value="Cobalamin-binding domain"/>
    <property type="match status" value="1"/>
</dbReference>
<keyword evidence="8" id="KW-1185">Reference proteome</keyword>
<dbReference type="Pfam" id="PF02310">
    <property type="entry name" value="B12-binding"/>
    <property type="match status" value="1"/>
</dbReference>
<evidence type="ECO:0000313" key="7">
    <source>
        <dbReference type="EMBL" id="RQW96014.1"/>
    </source>
</evidence>
<reference evidence="7 8" key="1">
    <citation type="submission" date="2018-05" db="EMBL/GenBank/DDBJ databases">
        <title>Micromonospora from Atacama Desert.</title>
        <authorList>
            <person name="Carro L."/>
            <person name="Goodfellow M."/>
            <person name="Klenk H.-P."/>
        </authorList>
    </citation>
    <scope>NUCLEOTIDE SEQUENCE [LARGE SCALE GENOMIC DNA]</scope>
    <source>
        <strain evidence="7 8">LB39</strain>
    </source>
</reference>
<protein>
    <submittedName>
        <fullName evidence="7">Methylmalonyl-CoA mutase</fullName>
    </submittedName>
</protein>
<keyword evidence="5" id="KW-0170">Cobalt</keyword>
<organism evidence="7 8">
    <name type="scientific">Micromonospora inaquosa</name>
    <dbReference type="NCBI Taxonomy" id="2203716"/>
    <lineage>
        <taxon>Bacteria</taxon>
        <taxon>Bacillati</taxon>
        <taxon>Actinomycetota</taxon>
        <taxon>Actinomycetes</taxon>
        <taxon>Micromonosporales</taxon>
        <taxon>Micromonosporaceae</taxon>
        <taxon>Micromonospora</taxon>
    </lineage>
</organism>
<evidence type="ECO:0000256" key="5">
    <source>
        <dbReference type="ARBA" id="ARBA00023285"/>
    </source>
</evidence>
<gene>
    <name evidence="7" type="ORF">DLJ59_31875</name>
</gene>
<dbReference type="GO" id="GO:0046872">
    <property type="term" value="F:metal ion binding"/>
    <property type="evidence" value="ECO:0007669"/>
    <property type="project" value="UniProtKB-KW"/>
</dbReference>
<keyword evidence="4" id="KW-0413">Isomerase</keyword>
<dbReference type="GO" id="GO:0031419">
    <property type="term" value="F:cobalamin binding"/>
    <property type="evidence" value="ECO:0007669"/>
    <property type="project" value="UniProtKB-KW"/>
</dbReference>
<dbReference type="PANTHER" id="PTHR48101">
    <property type="entry name" value="METHYLMALONYL-COA MUTASE, MITOCHONDRIAL-RELATED"/>
    <property type="match status" value="1"/>
</dbReference>
<evidence type="ECO:0000256" key="1">
    <source>
        <dbReference type="ARBA" id="ARBA00001922"/>
    </source>
</evidence>
<evidence type="ECO:0000256" key="3">
    <source>
        <dbReference type="ARBA" id="ARBA00022723"/>
    </source>
</evidence>
<dbReference type="InterPro" id="IPR036724">
    <property type="entry name" value="Cobalamin-bd_sf"/>
</dbReference>
<dbReference type="RefSeq" id="WP_124777603.1">
    <property type="nucleotide sequence ID" value="NZ_JBEZFR010000023.1"/>
</dbReference>
<dbReference type="GO" id="GO:0016853">
    <property type="term" value="F:isomerase activity"/>
    <property type="evidence" value="ECO:0007669"/>
    <property type="project" value="UniProtKB-KW"/>
</dbReference>
<dbReference type="OrthoDB" id="9788468at2"/>
<dbReference type="SUPFAM" id="SSF52242">
    <property type="entry name" value="Cobalamin (vitamin B12)-binding domain"/>
    <property type="match status" value="1"/>
</dbReference>
<evidence type="ECO:0000256" key="2">
    <source>
        <dbReference type="ARBA" id="ARBA00022628"/>
    </source>
</evidence>
<sequence length="134" mass="14350">MSSRIRVVVAKPGLDGHDRGAKVVARALRDAGMEVVYTGLHQTPEQIVETAIQEDADAVGLSVLSGAHMTLFRRVLELLAERDARDIVVFGGGIIPNGDIPELEKLGVAKIFTPGATTQAIVEWVRQNVAQPVS</sequence>
<dbReference type="PROSITE" id="PS51332">
    <property type="entry name" value="B12_BINDING"/>
    <property type="match status" value="1"/>
</dbReference>
<dbReference type="AlphaFoldDB" id="A0A3N9W568"/>
<accession>A0A3N9W568</accession>
<keyword evidence="3" id="KW-0479">Metal-binding</keyword>
<evidence type="ECO:0000313" key="8">
    <source>
        <dbReference type="Proteomes" id="UP000282312"/>
    </source>
</evidence>
<dbReference type="PANTHER" id="PTHR48101:SF3">
    <property type="entry name" value="COENZYME B12-DEPENDENT MUTASE"/>
    <property type="match status" value="1"/>
</dbReference>
<name>A0A3N9W568_9ACTN</name>
<dbReference type="InterPro" id="IPR006159">
    <property type="entry name" value="Acid_CoA_mut_C"/>
</dbReference>
<comment type="cofactor">
    <cofactor evidence="1">
        <name>adenosylcob(III)alamin</name>
        <dbReference type="ChEBI" id="CHEBI:18408"/>
    </cofactor>
</comment>
<dbReference type="InterPro" id="IPR006158">
    <property type="entry name" value="Cobalamin-bd"/>
</dbReference>
<proteinExistence type="predicted"/>
<dbReference type="NCBIfam" id="TIGR00640">
    <property type="entry name" value="acid_CoA_mut_C"/>
    <property type="match status" value="1"/>
</dbReference>
<dbReference type="CDD" id="cd02071">
    <property type="entry name" value="MM_CoA_mut_B12_BD"/>
    <property type="match status" value="1"/>
</dbReference>
<evidence type="ECO:0000259" key="6">
    <source>
        <dbReference type="PROSITE" id="PS51332"/>
    </source>
</evidence>
<dbReference type="Proteomes" id="UP000282312">
    <property type="component" value="Unassembled WGS sequence"/>
</dbReference>
<comment type="caution">
    <text evidence="7">The sequence shown here is derived from an EMBL/GenBank/DDBJ whole genome shotgun (WGS) entry which is preliminary data.</text>
</comment>